<dbReference type="GO" id="GO:0004703">
    <property type="term" value="F:G protein-coupled receptor kinase activity"/>
    <property type="evidence" value="ECO:0007669"/>
    <property type="project" value="TreeGrafter"/>
</dbReference>
<dbReference type="PROSITE" id="PS00107">
    <property type="entry name" value="PROTEIN_KINASE_ATP"/>
    <property type="match status" value="1"/>
</dbReference>
<evidence type="ECO:0000313" key="11">
    <source>
        <dbReference type="Proteomes" id="UP000603453"/>
    </source>
</evidence>
<dbReference type="InterPro" id="IPR017441">
    <property type="entry name" value="Protein_kinase_ATP_BS"/>
</dbReference>
<keyword evidence="3 6" id="KW-0547">Nucleotide-binding</keyword>
<dbReference type="Proteomes" id="UP000603453">
    <property type="component" value="Unassembled WGS sequence"/>
</dbReference>
<keyword evidence="11" id="KW-1185">Reference proteome</keyword>
<organism evidence="10 11">
    <name type="scientific">Mucor saturninus</name>
    <dbReference type="NCBI Taxonomy" id="64648"/>
    <lineage>
        <taxon>Eukaryota</taxon>
        <taxon>Fungi</taxon>
        <taxon>Fungi incertae sedis</taxon>
        <taxon>Mucoromycota</taxon>
        <taxon>Mucoromycotina</taxon>
        <taxon>Mucoromycetes</taxon>
        <taxon>Mucorales</taxon>
        <taxon>Mucorineae</taxon>
        <taxon>Mucoraceae</taxon>
        <taxon>Mucor</taxon>
    </lineage>
</organism>
<protein>
    <recommendedName>
        <fullName evidence="12">Kinase-like protein</fullName>
    </recommendedName>
</protein>
<dbReference type="AlphaFoldDB" id="A0A8H7REQ6"/>
<evidence type="ECO:0000256" key="3">
    <source>
        <dbReference type="ARBA" id="ARBA00022741"/>
    </source>
</evidence>
<keyword evidence="4" id="KW-0418">Kinase</keyword>
<name>A0A8H7REQ6_9FUNG</name>
<dbReference type="InterPro" id="IPR000961">
    <property type="entry name" value="AGC-kinase_C"/>
</dbReference>
<gene>
    <name evidence="10" type="ORF">INT47_003495</name>
</gene>
<reference evidence="10" key="1">
    <citation type="submission" date="2020-12" db="EMBL/GenBank/DDBJ databases">
        <title>Metabolic potential, ecology and presence of endohyphal bacteria is reflected in genomic diversity of Mucoromycotina.</title>
        <authorList>
            <person name="Muszewska A."/>
            <person name="Okrasinska A."/>
            <person name="Steczkiewicz K."/>
            <person name="Drgas O."/>
            <person name="Orlowska M."/>
            <person name="Perlinska-Lenart U."/>
            <person name="Aleksandrzak-Piekarczyk T."/>
            <person name="Szatraj K."/>
            <person name="Zielenkiewicz U."/>
            <person name="Pilsyk S."/>
            <person name="Malc E."/>
            <person name="Mieczkowski P."/>
            <person name="Kruszewska J.S."/>
            <person name="Biernat P."/>
            <person name="Pawlowska J."/>
        </authorList>
    </citation>
    <scope>NUCLEOTIDE SEQUENCE</scope>
    <source>
        <strain evidence="10">WA0000017839</strain>
    </source>
</reference>
<evidence type="ECO:0000256" key="4">
    <source>
        <dbReference type="ARBA" id="ARBA00022777"/>
    </source>
</evidence>
<evidence type="ECO:0000313" key="10">
    <source>
        <dbReference type="EMBL" id="KAG2210059.1"/>
    </source>
</evidence>
<dbReference type="GO" id="GO:0005524">
    <property type="term" value="F:ATP binding"/>
    <property type="evidence" value="ECO:0007669"/>
    <property type="project" value="UniProtKB-UniRule"/>
</dbReference>
<dbReference type="Gene3D" id="1.10.510.10">
    <property type="entry name" value="Transferase(Phosphotransferase) domain 1"/>
    <property type="match status" value="1"/>
</dbReference>
<comment type="caution">
    <text evidence="10">The sequence shown here is derived from an EMBL/GenBank/DDBJ whole genome shotgun (WGS) entry which is preliminary data.</text>
</comment>
<dbReference type="Pfam" id="PF00069">
    <property type="entry name" value="Pkinase"/>
    <property type="match status" value="1"/>
</dbReference>
<dbReference type="InterPro" id="IPR008271">
    <property type="entry name" value="Ser/Thr_kinase_AS"/>
</dbReference>
<keyword evidence="1 7" id="KW-0723">Serine/threonine-protein kinase</keyword>
<feature type="domain" description="Protein kinase" evidence="8">
    <location>
        <begin position="22"/>
        <end position="284"/>
    </location>
</feature>
<comment type="similarity">
    <text evidence="7">Belongs to the protein kinase superfamily.</text>
</comment>
<evidence type="ECO:0000259" key="8">
    <source>
        <dbReference type="PROSITE" id="PS50011"/>
    </source>
</evidence>
<dbReference type="InterPro" id="IPR000719">
    <property type="entry name" value="Prot_kinase_dom"/>
</dbReference>
<sequence>MGALCCKQEEIDESGGPELNHFQVLKIIGKGGFGKVRIVQHKKTQRRYALKYMNKTQIIKDKAAGNILSERRLLEHIDYPYIANMRYAFQDDETLFMALDLMSAGDLRLQLENDPKRFNELQVRHHVATLALSLGYLHKKRIVHRDIKPENILVDAKGYAHLADFNIATQLSPSQPWIWSKGGTIAYMAPEILARKGYSTSVDWWSLGIVTFELLFGMRPFTASSKEALVHSILHHTPVFPDNVYEIVSKDCINVITGLLDKSPFHRLGCNTDGFEKFKMHPWFRGLDWDLLEKKQLTPPNKPTTTQYRLFTEDGLISHNKRHSAVKSHGMDLLNPVTEEARYRMRLEDEFLNFDYSQHGMVETDSDTGFLEGRRNSLKRHYDRFKRRSQSITTFEPYSD</sequence>
<accession>A0A8H7REQ6</accession>
<dbReference type="GO" id="GO:0009966">
    <property type="term" value="P:regulation of signal transduction"/>
    <property type="evidence" value="ECO:0007669"/>
    <property type="project" value="TreeGrafter"/>
</dbReference>
<dbReference type="PANTHER" id="PTHR24355">
    <property type="entry name" value="G PROTEIN-COUPLED RECEPTOR KINASE/RIBOSOMAL PROTEIN S6 KINASE"/>
    <property type="match status" value="1"/>
</dbReference>
<dbReference type="InterPro" id="IPR011009">
    <property type="entry name" value="Kinase-like_dom_sf"/>
</dbReference>
<evidence type="ECO:0000256" key="6">
    <source>
        <dbReference type="PROSITE-ProRule" id="PRU10141"/>
    </source>
</evidence>
<dbReference type="PROSITE" id="PS50011">
    <property type="entry name" value="PROTEIN_KINASE_DOM"/>
    <property type="match status" value="1"/>
</dbReference>
<evidence type="ECO:0000256" key="5">
    <source>
        <dbReference type="ARBA" id="ARBA00022840"/>
    </source>
</evidence>
<dbReference type="Gene3D" id="3.30.200.20">
    <property type="entry name" value="Phosphorylase Kinase, domain 1"/>
    <property type="match status" value="1"/>
</dbReference>
<dbReference type="GO" id="GO:0001664">
    <property type="term" value="F:G protein-coupled receptor binding"/>
    <property type="evidence" value="ECO:0007669"/>
    <property type="project" value="TreeGrafter"/>
</dbReference>
<dbReference type="PROSITE" id="PS00108">
    <property type="entry name" value="PROTEIN_KINASE_ST"/>
    <property type="match status" value="1"/>
</dbReference>
<evidence type="ECO:0000256" key="2">
    <source>
        <dbReference type="ARBA" id="ARBA00022679"/>
    </source>
</evidence>
<evidence type="ECO:0000256" key="7">
    <source>
        <dbReference type="RuleBase" id="RU000304"/>
    </source>
</evidence>
<keyword evidence="2" id="KW-0808">Transferase</keyword>
<evidence type="ECO:0000259" key="9">
    <source>
        <dbReference type="PROSITE" id="PS51285"/>
    </source>
</evidence>
<dbReference type="PROSITE" id="PS51285">
    <property type="entry name" value="AGC_KINASE_CTER"/>
    <property type="match status" value="1"/>
</dbReference>
<dbReference type="PANTHER" id="PTHR24355:SF30">
    <property type="entry name" value="SERINE_THREONINE-PROTEIN KINASE 32B ISOFORM X1"/>
    <property type="match status" value="1"/>
</dbReference>
<proteinExistence type="inferred from homology"/>
<dbReference type="GO" id="GO:0007186">
    <property type="term" value="P:G protein-coupled receptor signaling pathway"/>
    <property type="evidence" value="ECO:0007669"/>
    <property type="project" value="TreeGrafter"/>
</dbReference>
<dbReference type="SMART" id="SM00220">
    <property type="entry name" value="S_TKc"/>
    <property type="match status" value="1"/>
</dbReference>
<feature type="domain" description="AGC-kinase C-terminal" evidence="9">
    <location>
        <begin position="285"/>
        <end position="366"/>
    </location>
</feature>
<feature type="binding site" evidence="6">
    <location>
        <position position="51"/>
    </location>
    <ligand>
        <name>ATP</name>
        <dbReference type="ChEBI" id="CHEBI:30616"/>
    </ligand>
</feature>
<evidence type="ECO:0008006" key="12">
    <source>
        <dbReference type="Google" id="ProtNLM"/>
    </source>
</evidence>
<dbReference type="EMBL" id="JAEPRD010000013">
    <property type="protein sequence ID" value="KAG2210059.1"/>
    <property type="molecule type" value="Genomic_DNA"/>
</dbReference>
<evidence type="ECO:0000256" key="1">
    <source>
        <dbReference type="ARBA" id="ARBA00022527"/>
    </source>
</evidence>
<dbReference type="SUPFAM" id="SSF56112">
    <property type="entry name" value="Protein kinase-like (PK-like)"/>
    <property type="match status" value="1"/>
</dbReference>
<keyword evidence="5 6" id="KW-0067">ATP-binding</keyword>
<dbReference type="OrthoDB" id="354826at2759"/>